<sequence length="93" mass="10662">MIADPGLEARRTLERARELIMETHEIAVRYGDERLHQIADQMSELAMRLGHDAGPVEEWRPCPVCGAEPEQHCRFVPGCRMVDGTHPERRKLC</sequence>
<name>A0ABV6NVU9_9ACTN</name>
<comment type="caution">
    <text evidence="1">The sequence shown here is derived from an EMBL/GenBank/DDBJ whole genome shotgun (WGS) entry which is preliminary data.</text>
</comment>
<accession>A0ABV6NVU9</accession>
<dbReference type="RefSeq" id="WP_377338304.1">
    <property type="nucleotide sequence ID" value="NZ_JBHLUE010000009.1"/>
</dbReference>
<evidence type="ECO:0000313" key="2">
    <source>
        <dbReference type="Proteomes" id="UP001589894"/>
    </source>
</evidence>
<keyword evidence="2" id="KW-1185">Reference proteome</keyword>
<evidence type="ECO:0000313" key="1">
    <source>
        <dbReference type="EMBL" id="MFC0564913.1"/>
    </source>
</evidence>
<dbReference type="Proteomes" id="UP001589894">
    <property type="component" value="Unassembled WGS sequence"/>
</dbReference>
<proteinExistence type="predicted"/>
<protein>
    <submittedName>
        <fullName evidence="1">Uncharacterized protein</fullName>
    </submittedName>
</protein>
<reference evidence="1 2" key="1">
    <citation type="submission" date="2024-09" db="EMBL/GenBank/DDBJ databases">
        <authorList>
            <person name="Sun Q."/>
            <person name="Mori K."/>
        </authorList>
    </citation>
    <scope>NUCLEOTIDE SEQUENCE [LARGE SCALE GENOMIC DNA]</scope>
    <source>
        <strain evidence="1 2">TBRC 2205</strain>
    </source>
</reference>
<dbReference type="EMBL" id="JBHLUE010000009">
    <property type="protein sequence ID" value="MFC0564913.1"/>
    <property type="molecule type" value="Genomic_DNA"/>
</dbReference>
<gene>
    <name evidence="1" type="ORF">ACFFHU_12305</name>
</gene>
<organism evidence="1 2">
    <name type="scientific">Plantactinospora siamensis</name>
    <dbReference type="NCBI Taxonomy" id="555372"/>
    <lineage>
        <taxon>Bacteria</taxon>
        <taxon>Bacillati</taxon>
        <taxon>Actinomycetota</taxon>
        <taxon>Actinomycetes</taxon>
        <taxon>Micromonosporales</taxon>
        <taxon>Micromonosporaceae</taxon>
        <taxon>Plantactinospora</taxon>
    </lineage>
</organism>